<feature type="domain" description="Cohesin subunit SCC3/SA HEAT-repeats" evidence="2">
    <location>
        <begin position="3"/>
        <end position="127"/>
    </location>
</feature>
<reference evidence="4" key="1">
    <citation type="submission" date="2025-08" db="UniProtKB">
        <authorList>
            <consortium name="RefSeq"/>
        </authorList>
    </citation>
    <scope>IDENTIFICATION</scope>
    <source>
        <tissue evidence="4">Testes</tissue>
    </source>
</reference>
<evidence type="ECO:0000313" key="3">
    <source>
        <dbReference type="Proteomes" id="UP000694865"/>
    </source>
</evidence>
<comment type="similarity">
    <text evidence="1">Belongs to the SCC3 family.</text>
</comment>
<dbReference type="InterPro" id="IPR056396">
    <property type="entry name" value="HEAT_SCC3-SA"/>
</dbReference>
<gene>
    <name evidence="4" type="primary">LOC102801413</name>
</gene>
<dbReference type="GeneID" id="102801413"/>
<proteinExistence type="inferred from homology"/>
<evidence type="ECO:0000313" key="4">
    <source>
        <dbReference type="RefSeq" id="XP_006818598.1"/>
    </source>
</evidence>
<protein>
    <submittedName>
        <fullName evidence="4">Cohesin subunit SA-2-like</fullName>
    </submittedName>
</protein>
<dbReference type="InterPro" id="IPR039662">
    <property type="entry name" value="Cohesin_Scc3/SA"/>
</dbReference>
<organism evidence="3 4">
    <name type="scientific">Saccoglossus kowalevskii</name>
    <name type="common">Acorn worm</name>
    <dbReference type="NCBI Taxonomy" id="10224"/>
    <lineage>
        <taxon>Eukaryota</taxon>
        <taxon>Metazoa</taxon>
        <taxon>Hemichordata</taxon>
        <taxon>Enteropneusta</taxon>
        <taxon>Harrimaniidae</taxon>
        <taxon>Saccoglossus</taxon>
    </lineage>
</organism>
<accession>A0ABM0MF07</accession>
<dbReference type="PANTHER" id="PTHR11199:SF0">
    <property type="entry name" value="LD34181P-RELATED"/>
    <property type="match status" value="1"/>
</dbReference>
<evidence type="ECO:0000256" key="1">
    <source>
        <dbReference type="ARBA" id="ARBA00005486"/>
    </source>
</evidence>
<dbReference type="Proteomes" id="UP000694865">
    <property type="component" value="Unplaced"/>
</dbReference>
<dbReference type="RefSeq" id="XP_006818598.1">
    <property type="nucleotide sequence ID" value="XM_006818535.1"/>
</dbReference>
<sequence length="129" mass="15075">QILTSKEKKAVMDDKMKLSEHFITKLPELLAKYAVEAEKVANLLEIPQHFDVEIYTTSRLEKHLDTLLRHMKEIVEKHTEPEVLDACAKTYDYLCNEEYAIQPKVDVARSTLIDGLVEKYKRSYKAFME</sequence>
<feature type="non-terminal residue" evidence="4">
    <location>
        <position position="1"/>
    </location>
</feature>
<feature type="non-terminal residue" evidence="4">
    <location>
        <position position="129"/>
    </location>
</feature>
<name>A0ABM0MF07_SACKO</name>
<dbReference type="PANTHER" id="PTHR11199">
    <property type="entry name" value="STROMAL ANTIGEN"/>
    <property type="match status" value="1"/>
</dbReference>
<dbReference type="Pfam" id="PF24571">
    <property type="entry name" value="HEAT_SCC3-SA"/>
    <property type="match status" value="1"/>
</dbReference>
<keyword evidence="3" id="KW-1185">Reference proteome</keyword>
<evidence type="ECO:0000259" key="2">
    <source>
        <dbReference type="Pfam" id="PF24571"/>
    </source>
</evidence>